<dbReference type="InterPro" id="IPR049278">
    <property type="entry name" value="MS_channel_C"/>
</dbReference>
<feature type="transmembrane region" description="Helical" evidence="9">
    <location>
        <begin position="582"/>
        <end position="603"/>
    </location>
</feature>
<feature type="compositionally biased region" description="Basic and acidic residues" evidence="8">
    <location>
        <begin position="1096"/>
        <end position="1111"/>
    </location>
</feature>
<dbReference type="PANTHER" id="PTHR30347:SF1">
    <property type="entry name" value="MECHANOSENSITIVE CHANNEL MSCK"/>
    <property type="match status" value="1"/>
</dbReference>
<accession>A0ABX8JS15</accession>
<feature type="transmembrane region" description="Helical" evidence="9">
    <location>
        <begin position="655"/>
        <end position="676"/>
    </location>
</feature>
<feature type="chain" id="PRO_5046759430" evidence="10">
    <location>
        <begin position="31"/>
        <end position="1117"/>
    </location>
</feature>
<evidence type="ECO:0000256" key="4">
    <source>
        <dbReference type="ARBA" id="ARBA00022692"/>
    </source>
</evidence>
<evidence type="ECO:0000259" key="14">
    <source>
        <dbReference type="Pfam" id="PF21082"/>
    </source>
</evidence>
<feature type="domain" description="Mechanosensitive ion channel MscS porin" evidence="13">
    <location>
        <begin position="47"/>
        <end position="286"/>
    </location>
</feature>
<sequence length="1117" mass="126933">MSHFTRRQNPFFALVLFILFFFITSHTAFARAANGTDTPTRADLQSQLDVLSKQKDLSPQDKLVQQDLNETLETLDKIERIKAETTQLRQKVLQAPENMRKATEGLNALSDVDNDAETRKTLATLSLRQLESRVAQLLDDLQTAQSDLSTYNSQLVSLQTQPERVQNAMYTASQQLQEIRNRLNGTAVGETALRPTQQTLLLAQQTLLNAQIDQQRKSLEGNTILQDTLQKQRDYVNANINRLEHQLQLLQEAVNSKRLTLTEKTAQEAVTPDETARIQENPLVKQELEVNHQLSQRLINATENGNALVQQNIKVKNWLDRALQSERNIKEQIAVLKGSLLLSRILYQQQQTLPSADELEDMTNRIADLRLEQFEVNQQRDALFQSDSFVAKVEEGHTSEVNDEVHDALLQVVDMRRELLDQLNKQLGNQLMMAINLQINQQQLVSVSKSLQEILTQQIFWVNSNKPMDWEWIKSFPATLKDQIKAMKITVNWEKAWPAAAIAFLAGLPLLLIAGLIRWRLNWLKNYQSKLAHEVGQLRNDSQMHTPKAILIDLLRALPICLVILAVGLILLTMQLNISDLLWAFSKKLALFWLVFGLCWKVLEKDGVAVCHFNMPEKLTSHWRRQIVRISLALLPLHFWSVVAELSPLHLMDDVLGQFVILFNLLLIAVLMWPMCRDSWRDKESHTIRLVTVTILSIIPLALMVLTATGYFYTTLRLSGRWIETVYLVILWNLLYQTVLRGLSVAARRIAYRRALARRQNMVKEGAEGAEPQEEPTIALEQVNQQTLRITMLVMIALFAVLFWAIWSDLITVFAYLDSITLWHYNGTEAGAAVVKNVTLGSLLFALVSSMVAWALIRNLPGLLEVLVLSRLNMRQGASYAITTILNYVILVAGAMTVFGSLGVSWDKLQWLAAALSVGLGFGLQEIFGNFVSGLIILFERPVRIGDTVTIGTFSGTVSKIRIRATTITDFDRKEVIIPNKAFVTERLINWSLSDTITRVVIRLGVAYGSDLDKVKKVLLKAAMDHPKVMHDPEPSVFFTTFGPSTLDHELRLYVRELRDRSYTVDELNRTIDRLCRENDINIAFNQLEVHLRNEKGEEHTEVKRDVKGDDPTPAQA</sequence>
<dbReference type="EMBL" id="CP076838">
    <property type="protein sequence ID" value="QWW78688.1"/>
    <property type="molecule type" value="Genomic_DNA"/>
</dbReference>
<dbReference type="InterPro" id="IPR049142">
    <property type="entry name" value="MS_channel_1st"/>
</dbReference>
<keyword evidence="3" id="KW-1003">Cell membrane</keyword>
<dbReference type="NCBIfam" id="NF008438">
    <property type="entry name" value="PRK11281.1"/>
    <property type="match status" value="1"/>
</dbReference>
<evidence type="ECO:0000259" key="12">
    <source>
        <dbReference type="Pfam" id="PF12794"/>
    </source>
</evidence>
<dbReference type="RefSeq" id="WP_207293123.1">
    <property type="nucleotide sequence ID" value="NZ_CP071383.1"/>
</dbReference>
<dbReference type="InterPro" id="IPR052702">
    <property type="entry name" value="MscS-like_channel"/>
</dbReference>
<feature type="domain" description="Mechanosensitive ion channel inner membrane" evidence="12">
    <location>
        <begin position="506"/>
        <end position="823"/>
    </location>
</feature>
<keyword evidence="4 9" id="KW-0812">Transmembrane</keyword>
<keyword evidence="6 9" id="KW-0472">Membrane</keyword>
<dbReference type="InterPro" id="IPR010920">
    <property type="entry name" value="LSM_dom_sf"/>
</dbReference>
<keyword evidence="10" id="KW-0732">Signal</keyword>
<dbReference type="InterPro" id="IPR023408">
    <property type="entry name" value="MscS_beta-dom_sf"/>
</dbReference>
<evidence type="ECO:0000256" key="6">
    <source>
        <dbReference type="ARBA" id="ARBA00023136"/>
    </source>
</evidence>
<keyword evidence="5 9" id="KW-1133">Transmembrane helix</keyword>
<dbReference type="Gene3D" id="1.10.287.1260">
    <property type="match status" value="1"/>
</dbReference>
<keyword evidence="17" id="KW-1185">Reference proteome</keyword>
<proteinExistence type="inferred from homology"/>
<evidence type="ECO:0000256" key="2">
    <source>
        <dbReference type="ARBA" id="ARBA00008017"/>
    </source>
</evidence>
<feature type="signal peptide" evidence="10">
    <location>
        <begin position="1"/>
        <end position="30"/>
    </location>
</feature>
<evidence type="ECO:0000256" key="5">
    <source>
        <dbReference type="ARBA" id="ARBA00022989"/>
    </source>
</evidence>
<feature type="transmembrane region" description="Helical" evidence="9">
    <location>
        <begin position="627"/>
        <end position="643"/>
    </location>
</feature>
<dbReference type="Pfam" id="PF12795">
    <property type="entry name" value="MscS_porin"/>
    <property type="match status" value="1"/>
</dbReference>
<feature type="domain" description="Mechanosensitive ion channel transmembrane helices 2/3" evidence="15">
    <location>
        <begin position="884"/>
        <end position="925"/>
    </location>
</feature>
<dbReference type="InterPro" id="IPR006686">
    <property type="entry name" value="MscS_channel_CS"/>
</dbReference>
<feature type="transmembrane region" description="Helical" evidence="9">
    <location>
        <begin position="554"/>
        <end position="576"/>
    </location>
</feature>
<evidence type="ECO:0000256" key="9">
    <source>
        <dbReference type="SAM" id="Phobius"/>
    </source>
</evidence>
<evidence type="ECO:0000259" key="15">
    <source>
        <dbReference type="Pfam" id="PF21088"/>
    </source>
</evidence>
<feature type="transmembrane region" description="Helical" evidence="9">
    <location>
        <begin position="792"/>
        <end position="817"/>
    </location>
</feature>
<feature type="transmembrane region" description="Helical" evidence="9">
    <location>
        <begin position="688"/>
        <end position="713"/>
    </location>
</feature>
<dbReference type="SUPFAM" id="SSF82689">
    <property type="entry name" value="Mechanosensitive channel protein MscS (YggB), C-terminal domain"/>
    <property type="match status" value="1"/>
</dbReference>
<dbReference type="Pfam" id="PF00924">
    <property type="entry name" value="MS_channel_2nd"/>
    <property type="match status" value="1"/>
</dbReference>
<evidence type="ECO:0000313" key="16">
    <source>
        <dbReference type="EMBL" id="QWW78688.1"/>
    </source>
</evidence>
<feature type="transmembrane region" description="Helical" evidence="9">
    <location>
        <begin position="878"/>
        <end position="899"/>
    </location>
</feature>
<feature type="region of interest" description="Disordered" evidence="8">
    <location>
        <begin position="1096"/>
        <end position="1117"/>
    </location>
</feature>
<evidence type="ECO:0000256" key="3">
    <source>
        <dbReference type="ARBA" id="ARBA00022475"/>
    </source>
</evidence>
<feature type="domain" description="Mechanosensitive ion channel MscS" evidence="11">
    <location>
        <begin position="927"/>
        <end position="992"/>
    </location>
</feature>
<evidence type="ECO:0000259" key="11">
    <source>
        <dbReference type="Pfam" id="PF00924"/>
    </source>
</evidence>
<dbReference type="SUPFAM" id="SSF50182">
    <property type="entry name" value="Sm-like ribonucleoproteins"/>
    <property type="match status" value="1"/>
</dbReference>
<dbReference type="InterPro" id="IPR011014">
    <property type="entry name" value="MscS_channel_TM-2"/>
</dbReference>
<evidence type="ECO:0000256" key="7">
    <source>
        <dbReference type="SAM" id="Coils"/>
    </source>
</evidence>
<dbReference type="Pfam" id="PF12794">
    <property type="entry name" value="MscS_TM"/>
    <property type="match status" value="1"/>
</dbReference>
<dbReference type="Pfam" id="PF21082">
    <property type="entry name" value="MS_channel_3rd"/>
    <property type="match status" value="1"/>
</dbReference>
<keyword evidence="7" id="KW-0175">Coiled coil</keyword>
<comment type="subcellular location">
    <subcellularLocation>
        <location evidence="1">Cell membrane</location>
        <topology evidence="1">Multi-pass membrane protein</topology>
    </subcellularLocation>
</comment>
<reference evidence="16 17" key="1">
    <citation type="submission" date="2021-06" db="EMBL/GenBank/DDBJ databases">
        <title>Leclercia pneumoniae sp. nov.</title>
        <authorList>
            <person name="Hoenemann M."/>
            <person name="Viehweger A."/>
            <person name="Dietze N."/>
        </authorList>
    </citation>
    <scope>NUCLEOTIDE SEQUENCE [LARGE SCALE GENOMIC DNA]</scope>
    <source>
        <strain evidence="17">49125</strain>
    </source>
</reference>
<feature type="coiled-coil region" evidence="7">
    <location>
        <begin position="127"/>
        <end position="161"/>
    </location>
</feature>
<dbReference type="InterPro" id="IPR024393">
    <property type="entry name" value="MscS_porin"/>
</dbReference>
<feature type="transmembrane region" description="Helical" evidence="9">
    <location>
        <begin position="725"/>
        <end position="744"/>
    </location>
</feature>
<evidence type="ECO:0000313" key="17">
    <source>
        <dbReference type="Proteomes" id="UP000683497"/>
    </source>
</evidence>
<gene>
    <name evidence="16" type="primary">mscK</name>
    <name evidence="16" type="ORF">KQ929_15745</name>
</gene>
<dbReference type="InterPro" id="IPR025692">
    <property type="entry name" value="MscS_IM_dom1"/>
</dbReference>
<dbReference type="PANTHER" id="PTHR30347">
    <property type="entry name" value="POTASSIUM CHANNEL RELATED"/>
    <property type="match status" value="1"/>
</dbReference>
<evidence type="ECO:0000256" key="8">
    <source>
        <dbReference type="SAM" id="MobiDB-lite"/>
    </source>
</evidence>
<dbReference type="InterPro" id="IPR006685">
    <property type="entry name" value="MscS_channel_2nd"/>
</dbReference>
<dbReference type="InterPro" id="IPR011066">
    <property type="entry name" value="MscS_channel_C_sf"/>
</dbReference>
<dbReference type="Proteomes" id="UP000683497">
    <property type="component" value="Chromosome"/>
</dbReference>
<feature type="transmembrane region" description="Helical" evidence="9">
    <location>
        <begin position="911"/>
        <end position="939"/>
    </location>
</feature>
<dbReference type="Gene3D" id="3.30.70.100">
    <property type="match status" value="1"/>
</dbReference>
<dbReference type="SUPFAM" id="SSF82861">
    <property type="entry name" value="Mechanosensitive channel protein MscS (YggB), transmembrane region"/>
    <property type="match status" value="1"/>
</dbReference>
<dbReference type="Gene3D" id="2.30.30.60">
    <property type="match status" value="1"/>
</dbReference>
<feature type="domain" description="Mechanosensitive ion channel MscS C-terminal" evidence="14">
    <location>
        <begin position="1000"/>
        <end position="1083"/>
    </location>
</feature>
<dbReference type="PROSITE" id="PS01246">
    <property type="entry name" value="UPF0003"/>
    <property type="match status" value="1"/>
</dbReference>
<dbReference type="Pfam" id="PF21088">
    <property type="entry name" value="MS_channel_1st"/>
    <property type="match status" value="1"/>
</dbReference>
<comment type="similarity">
    <text evidence="2">Belongs to the MscS (TC 1.A.23) family.</text>
</comment>
<protein>
    <submittedName>
        <fullName evidence="16">Mechanosensitive channel MscK</fullName>
    </submittedName>
</protein>
<feature type="transmembrane region" description="Helical" evidence="9">
    <location>
        <begin position="496"/>
        <end position="517"/>
    </location>
</feature>
<name>A0ABX8JS15_9ENTR</name>
<evidence type="ECO:0000259" key="13">
    <source>
        <dbReference type="Pfam" id="PF12795"/>
    </source>
</evidence>
<feature type="transmembrane region" description="Helical" evidence="9">
    <location>
        <begin position="837"/>
        <end position="857"/>
    </location>
</feature>
<evidence type="ECO:0000256" key="1">
    <source>
        <dbReference type="ARBA" id="ARBA00004651"/>
    </source>
</evidence>
<evidence type="ECO:0000256" key="10">
    <source>
        <dbReference type="SAM" id="SignalP"/>
    </source>
</evidence>
<organism evidence="16 17">
    <name type="scientific">Leclercia pneumoniae</name>
    <dbReference type="NCBI Taxonomy" id="2815358"/>
    <lineage>
        <taxon>Bacteria</taxon>
        <taxon>Pseudomonadati</taxon>
        <taxon>Pseudomonadota</taxon>
        <taxon>Gammaproteobacteria</taxon>
        <taxon>Enterobacterales</taxon>
        <taxon>Enterobacteriaceae</taxon>
        <taxon>Leclercia</taxon>
    </lineage>
</organism>
<feature type="coiled-coil region" evidence="7">
    <location>
        <begin position="233"/>
        <end position="260"/>
    </location>
</feature>